<dbReference type="AlphaFoldDB" id="A0A8J3STZ3"/>
<name>A0A8J3STZ3_9ACTN</name>
<dbReference type="SUPFAM" id="SSF55729">
    <property type="entry name" value="Acyl-CoA N-acyltransferases (Nat)"/>
    <property type="match status" value="1"/>
</dbReference>
<reference evidence="2" key="1">
    <citation type="submission" date="2021-01" db="EMBL/GenBank/DDBJ databases">
        <title>Whole genome shotgun sequence of Planobispora takensis NBRC 109077.</title>
        <authorList>
            <person name="Komaki H."/>
            <person name="Tamura T."/>
        </authorList>
    </citation>
    <scope>NUCLEOTIDE SEQUENCE</scope>
    <source>
        <strain evidence="2">NBRC 109077</strain>
    </source>
</reference>
<dbReference type="PANTHER" id="PTHR43072:SF60">
    <property type="entry name" value="L-2,4-DIAMINOBUTYRIC ACID ACETYLTRANSFERASE"/>
    <property type="match status" value="1"/>
</dbReference>
<dbReference type="Pfam" id="PF00583">
    <property type="entry name" value="Acetyltransf_1"/>
    <property type="match status" value="1"/>
</dbReference>
<organism evidence="2 3">
    <name type="scientific">Planobispora takensis</name>
    <dbReference type="NCBI Taxonomy" id="1367882"/>
    <lineage>
        <taxon>Bacteria</taxon>
        <taxon>Bacillati</taxon>
        <taxon>Actinomycetota</taxon>
        <taxon>Actinomycetes</taxon>
        <taxon>Streptosporangiales</taxon>
        <taxon>Streptosporangiaceae</taxon>
        <taxon>Planobispora</taxon>
    </lineage>
</organism>
<keyword evidence="3" id="KW-1185">Reference proteome</keyword>
<feature type="domain" description="N-acetyltransferase" evidence="1">
    <location>
        <begin position="16"/>
        <end position="168"/>
    </location>
</feature>
<sequence length="168" mass="18037">MSAPVDSVTIMTETGVEVRPARAEDLDGVVACSAALFAEDAGTRDPAVNVNWPKEYGAAKFADALHDPDRLVLVADDDGRIVGHLTGALSGPTPMRPVTVATLGSMYVRPAYRGRKIGTRLVEEFRDWARLHGAQYAGVTAYTGNEGAGRFFERNGFAMHSTVREATL</sequence>
<dbReference type="GO" id="GO:0016747">
    <property type="term" value="F:acyltransferase activity, transferring groups other than amino-acyl groups"/>
    <property type="evidence" value="ECO:0007669"/>
    <property type="project" value="InterPro"/>
</dbReference>
<gene>
    <name evidence="2" type="ORF">Pta02_09550</name>
</gene>
<dbReference type="PANTHER" id="PTHR43072">
    <property type="entry name" value="N-ACETYLTRANSFERASE"/>
    <property type="match status" value="1"/>
</dbReference>
<accession>A0A8J3STZ3</accession>
<evidence type="ECO:0000313" key="3">
    <source>
        <dbReference type="Proteomes" id="UP000634476"/>
    </source>
</evidence>
<comment type="caution">
    <text evidence="2">The sequence shown here is derived from an EMBL/GenBank/DDBJ whole genome shotgun (WGS) entry which is preliminary data.</text>
</comment>
<protein>
    <recommendedName>
        <fullName evidence="1">N-acetyltransferase domain-containing protein</fullName>
    </recommendedName>
</protein>
<evidence type="ECO:0000259" key="1">
    <source>
        <dbReference type="PROSITE" id="PS51186"/>
    </source>
</evidence>
<dbReference type="Proteomes" id="UP000634476">
    <property type="component" value="Unassembled WGS sequence"/>
</dbReference>
<proteinExistence type="predicted"/>
<dbReference type="EMBL" id="BOOK01000005">
    <property type="protein sequence ID" value="GIH98946.1"/>
    <property type="molecule type" value="Genomic_DNA"/>
</dbReference>
<dbReference type="Gene3D" id="3.40.630.30">
    <property type="match status" value="1"/>
</dbReference>
<dbReference type="InterPro" id="IPR016181">
    <property type="entry name" value="Acyl_CoA_acyltransferase"/>
</dbReference>
<dbReference type="InterPro" id="IPR000182">
    <property type="entry name" value="GNAT_dom"/>
</dbReference>
<dbReference type="PROSITE" id="PS51186">
    <property type="entry name" value="GNAT"/>
    <property type="match status" value="1"/>
</dbReference>
<evidence type="ECO:0000313" key="2">
    <source>
        <dbReference type="EMBL" id="GIH98946.1"/>
    </source>
</evidence>
<dbReference type="CDD" id="cd04301">
    <property type="entry name" value="NAT_SF"/>
    <property type="match status" value="1"/>
</dbReference>